<dbReference type="Pfam" id="PF05630">
    <property type="entry name" value="NPP1"/>
    <property type="match status" value="1"/>
</dbReference>
<organism evidence="2 3">
    <name type="scientific">Acinetobacter nectaris CIP 110549</name>
    <dbReference type="NCBI Taxonomy" id="1392540"/>
    <lineage>
        <taxon>Bacteria</taxon>
        <taxon>Pseudomonadati</taxon>
        <taxon>Pseudomonadota</taxon>
        <taxon>Gammaproteobacteria</taxon>
        <taxon>Moraxellales</taxon>
        <taxon>Moraxellaceae</taxon>
        <taxon>Acinetobacter</taxon>
    </lineage>
</organism>
<comment type="caution">
    <text evidence="2">The sequence shown here is derived from an EMBL/GenBank/DDBJ whole genome shotgun (WGS) entry which is preliminary data.</text>
</comment>
<proteinExistence type="predicted"/>
<dbReference type="HOGENOM" id="CLU_062263_1_0_6"/>
<accession>V2TXE7</accession>
<sequence>MLNKLSALLLLGSISSFATANVIPHDQVVGFPDKIQGYYKTFQPQLKVFDGCVPFPAVDAAGNVSGGLQPSGAMNGHCSSSTGQVYVNQASYKGECAVMYSWFFPKDQNVDGPGNMGHRYDWENIVVWLSSCSDNARINAISYSAHGKYDKDTNPALDGTHPLVAYQRNPIPLDHSLTKTYYHGGYQNGVSWWGLSPQARTALDTYNFGKANVPFNSNNFFRNIELSYYK</sequence>
<dbReference type="Proteomes" id="UP000023785">
    <property type="component" value="Unassembled WGS sequence"/>
</dbReference>
<evidence type="ECO:0000256" key="1">
    <source>
        <dbReference type="SAM" id="SignalP"/>
    </source>
</evidence>
<protein>
    <recommendedName>
        <fullName evidence="4">Necrosis inducing protein (NPP1)</fullName>
    </recommendedName>
</protein>
<evidence type="ECO:0000313" key="3">
    <source>
        <dbReference type="Proteomes" id="UP000023785"/>
    </source>
</evidence>
<feature type="chain" id="PRO_5004711719" description="Necrosis inducing protein (NPP1)" evidence="1">
    <location>
        <begin position="21"/>
        <end position="230"/>
    </location>
</feature>
<gene>
    <name evidence="2" type="ORF">P256_00852</name>
</gene>
<dbReference type="STRING" id="1392540.P256_00852"/>
<dbReference type="PANTHER" id="PTHR33657:SF8">
    <property type="entry name" value="DOMAIN PROTEIN, PUTATIVE (AFU_ORTHOLOGUE AFUA_5G00600)-RELATED"/>
    <property type="match status" value="1"/>
</dbReference>
<dbReference type="EMBL" id="AYER01000003">
    <property type="protein sequence ID" value="ESK40400.1"/>
    <property type="molecule type" value="Genomic_DNA"/>
</dbReference>
<dbReference type="PANTHER" id="PTHR33657">
    <property type="entry name" value="DOMAIN PROTEIN, PUTATIVE (AFU_ORTHOLOGUE AFUA_5G00600)-RELATED"/>
    <property type="match status" value="1"/>
</dbReference>
<evidence type="ECO:0008006" key="4">
    <source>
        <dbReference type="Google" id="ProtNLM"/>
    </source>
</evidence>
<dbReference type="AlphaFoldDB" id="V2TXE7"/>
<dbReference type="RefSeq" id="WP_023272434.1">
    <property type="nucleotide sequence ID" value="NZ_KI530712.1"/>
</dbReference>
<dbReference type="eggNOG" id="COG2814">
    <property type="taxonomic scope" value="Bacteria"/>
</dbReference>
<evidence type="ECO:0000313" key="2">
    <source>
        <dbReference type="EMBL" id="ESK40400.1"/>
    </source>
</evidence>
<keyword evidence="3" id="KW-1185">Reference proteome</keyword>
<feature type="signal peptide" evidence="1">
    <location>
        <begin position="1"/>
        <end position="20"/>
    </location>
</feature>
<dbReference type="PATRIC" id="fig|1392540.3.peg.824"/>
<keyword evidence="1" id="KW-0732">Signal</keyword>
<reference evidence="2 3" key="1">
    <citation type="submission" date="2013-10" db="EMBL/GenBank/DDBJ databases">
        <title>The Genome Sequence of Acinetobacter nectaris CIP 110549.</title>
        <authorList>
            <consortium name="The Broad Institute Genomics Platform"/>
            <consortium name="The Broad Institute Genome Sequencing Center for Infectious Disease"/>
            <person name="Cerqueira G."/>
            <person name="Feldgarden M."/>
            <person name="Courvalin P."/>
            <person name="Grillot-Courvalin C."/>
            <person name="Clermont D."/>
            <person name="Rocha E."/>
            <person name="Yoon E.-J."/>
            <person name="Nemec A."/>
            <person name="Young S.K."/>
            <person name="Zeng Q."/>
            <person name="Gargeya S."/>
            <person name="Fitzgerald M."/>
            <person name="Abouelleil A."/>
            <person name="Alvarado L."/>
            <person name="Berlin A.M."/>
            <person name="Chapman S.B."/>
            <person name="Gainer-Dewar J."/>
            <person name="Goldberg J."/>
            <person name="Gnerre S."/>
            <person name="Griggs A."/>
            <person name="Gujja S."/>
            <person name="Hansen M."/>
            <person name="Howarth C."/>
            <person name="Imamovic A."/>
            <person name="Ireland A."/>
            <person name="Larimer J."/>
            <person name="McCowan C."/>
            <person name="Murphy C."/>
            <person name="Pearson M."/>
            <person name="Poon T.W."/>
            <person name="Priest M."/>
            <person name="Roberts A."/>
            <person name="Saif S."/>
            <person name="Shea T."/>
            <person name="Sykes S."/>
            <person name="Wortman J."/>
            <person name="Nusbaum C."/>
            <person name="Birren B."/>
        </authorList>
    </citation>
    <scope>NUCLEOTIDE SEQUENCE [LARGE SCALE GENOMIC DNA]</scope>
    <source>
        <strain evidence="2 3">CIP 110549</strain>
    </source>
</reference>
<dbReference type="PIRSF" id="PIRSF029958">
    <property type="entry name" value="Necrosis-inducing_protein"/>
    <property type="match status" value="1"/>
</dbReference>
<dbReference type="InterPro" id="IPR008701">
    <property type="entry name" value="NPP1"/>
</dbReference>
<dbReference type="OrthoDB" id="4274514at2"/>
<name>V2TXE7_9GAMM</name>